<accession>A0A1W6DXY0</accession>
<dbReference type="Gene3D" id="3.90.75.20">
    <property type="match status" value="1"/>
</dbReference>
<dbReference type="Pfam" id="PF13392">
    <property type="entry name" value="HNH_3"/>
    <property type="match status" value="1"/>
</dbReference>
<keyword evidence="2" id="KW-0378">Hydrolase</keyword>
<dbReference type="GO" id="GO:0004519">
    <property type="term" value="F:endonuclease activity"/>
    <property type="evidence" value="ECO:0007669"/>
    <property type="project" value="UniProtKB-KW"/>
</dbReference>
<dbReference type="InterPro" id="IPR016177">
    <property type="entry name" value="DNA-bd_dom_sf"/>
</dbReference>
<dbReference type="EMBL" id="KY860935">
    <property type="protein sequence ID" value="ARK07793.1"/>
    <property type="molecule type" value="Genomic_DNA"/>
</dbReference>
<dbReference type="SUPFAM" id="SSF54171">
    <property type="entry name" value="DNA-binding domain"/>
    <property type="match status" value="1"/>
</dbReference>
<dbReference type="Proteomes" id="UP000223281">
    <property type="component" value="Segment"/>
</dbReference>
<dbReference type="InterPro" id="IPR044925">
    <property type="entry name" value="His-Me_finger_sf"/>
</dbReference>
<feature type="domain" description="HNH nuclease" evidence="1">
    <location>
        <begin position="45"/>
        <end position="93"/>
    </location>
</feature>
<dbReference type="SMART" id="SM00507">
    <property type="entry name" value="HNHc"/>
    <property type="match status" value="1"/>
</dbReference>
<keyword evidence="2" id="KW-0255">Endonuclease</keyword>
<organism evidence="2 3">
    <name type="scientific">Salmonella phage LPST10</name>
    <dbReference type="NCBI Taxonomy" id="1973454"/>
    <lineage>
        <taxon>Viruses</taxon>
        <taxon>Duplodnaviria</taxon>
        <taxon>Heunggongvirae</taxon>
        <taxon>Uroviricota</taxon>
        <taxon>Caudoviricetes</taxon>
        <taxon>Skatevirus</taxon>
        <taxon>Skatevirus LPST10</taxon>
    </lineage>
</organism>
<dbReference type="GO" id="GO:0003677">
    <property type="term" value="F:DNA binding"/>
    <property type="evidence" value="ECO:0007669"/>
    <property type="project" value="InterPro"/>
</dbReference>
<reference evidence="2 3" key="1">
    <citation type="submission" date="2017-04" db="EMBL/GenBank/DDBJ databases">
        <title>Complete Genome Sequence of Salmonella enterica serovar Typhimurium Bacteriophage LPST10, Isolated in China.</title>
        <authorList>
            <person name="Dong X."/>
            <person name="Huang C."/>
            <person name="Morsy M.K."/>
            <person name="Li Z."/>
            <person name="Zhou Y."/>
            <person name="Willias S.P."/>
            <person name="Abdelnabby H."/>
            <person name="Liu J."/>
            <person name="Wang X."/>
            <person name="Li J."/>
        </authorList>
    </citation>
    <scope>NUCLEOTIDE SEQUENCE [LARGE SCALE GENOMIC DNA]</scope>
</reference>
<keyword evidence="3" id="KW-1185">Reference proteome</keyword>
<evidence type="ECO:0000313" key="2">
    <source>
        <dbReference type="EMBL" id="ARK07793.1"/>
    </source>
</evidence>
<proteinExistence type="predicted"/>
<sequence>MKDWSDVFYYDGINLLWKMSPLASKKAGDIAGSVTNFGYRTIQYNRKRYLAHRIIWEMHNGPIPEGMEIDHINHNRLDNRIENLRLVSHAENQKNQKTHRMNTSGVTGVHWCKSRRKWVARITVNGKHINLGGFDSKNSAVSARKNAEKRFGFHGNHGK</sequence>
<keyword evidence="2" id="KW-0540">Nuclease</keyword>
<dbReference type="SUPFAM" id="SSF54060">
    <property type="entry name" value="His-Me finger endonucleases"/>
    <property type="match status" value="1"/>
</dbReference>
<evidence type="ECO:0000259" key="1">
    <source>
        <dbReference type="SMART" id="SM00507"/>
    </source>
</evidence>
<dbReference type="InterPro" id="IPR003615">
    <property type="entry name" value="HNH_nuc"/>
</dbReference>
<gene>
    <name evidence="2" type="ORF">LPST10_00061</name>
</gene>
<name>A0A1W6DXY0_9CAUD</name>
<protein>
    <submittedName>
        <fullName evidence="2">Homing endonuclease</fullName>
    </submittedName>
</protein>
<evidence type="ECO:0000313" key="3">
    <source>
        <dbReference type="Proteomes" id="UP000223281"/>
    </source>
</evidence>
<dbReference type="Gene3D" id="1.20.5.2050">
    <property type="match status" value="1"/>
</dbReference>